<evidence type="ECO:0000256" key="1">
    <source>
        <dbReference type="SAM" id="SignalP"/>
    </source>
</evidence>
<dbReference type="GO" id="GO:0016810">
    <property type="term" value="F:hydrolase activity, acting on carbon-nitrogen (but not peptide) bonds"/>
    <property type="evidence" value="ECO:0007669"/>
    <property type="project" value="InterPro"/>
</dbReference>
<sequence>MKKKYFKPILLSLCIIFLFGITAFATNLNSSNELNWYFVFRGKGVTPEAPKESASFLKDTKSFYVGDTSKKELYLTFDEGYEKGNTEAILDILKEVNVKAAFFVVKPYITSHPETVKRMVKEGHLVCNHSSTHPSMASITDKDKFKKEFTDVEDAYKELIGSDMPKYFRPPMGKYSENSLKMTDELGYKSIFWSFAYRDWLVDNQPSESYGIEKIKNGAHPGGILLLHAVSDTNTKILKEVLTSLKDEGYEFKSLDELPEKMIIKSAS</sequence>
<dbReference type="Proteomes" id="UP000030635">
    <property type="component" value="Chromosome"/>
</dbReference>
<accession>A0A0A7FZH3</accession>
<feature type="signal peptide" evidence="1">
    <location>
        <begin position="1"/>
        <end position="25"/>
    </location>
</feature>
<dbReference type="PANTHER" id="PTHR10587">
    <property type="entry name" value="GLYCOSYL TRANSFERASE-RELATED"/>
    <property type="match status" value="1"/>
</dbReference>
<feature type="chain" id="PRO_5002027846" evidence="1">
    <location>
        <begin position="26"/>
        <end position="268"/>
    </location>
</feature>
<dbReference type="EMBL" id="CP006905">
    <property type="protein sequence ID" value="AIY85013.1"/>
    <property type="molecule type" value="Genomic_DNA"/>
</dbReference>
<organism evidence="3 4">
    <name type="scientific">Clostridium baratii str. Sullivan</name>
    <dbReference type="NCBI Taxonomy" id="1415775"/>
    <lineage>
        <taxon>Bacteria</taxon>
        <taxon>Bacillati</taxon>
        <taxon>Bacillota</taxon>
        <taxon>Clostridia</taxon>
        <taxon>Eubacteriales</taxon>
        <taxon>Clostridiaceae</taxon>
        <taxon>Clostridium</taxon>
    </lineage>
</organism>
<dbReference type="InterPro" id="IPR011330">
    <property type="entry name" value="Glyco_hydro/deAcase_b/a-brl"/>
</dbReference>
<dbReference type="NCBIfam" id="TIGR02884">
    <property type="entry name" value="spore_pdaA"/>
    <property type="match status" value="1"/>
</dbReference>
<evidence type="ECO:0000313" key="4">
    <source>
        <dbReference type="Proteomes" id="UP000030635"/>
    </source>
</evidence>
<name>A0A0A7FZH3_9CLOT</name>
<dbReference type="OrthoDB" id="9812065at2"/>
<feature type="domain" description="NodB homology" evidence="2">
    <location>
        <begin position="71"/>
        <end position="253"/>
    </location>
</feature>
<dbReference type="Gene3D" id="3.20.20.370">
    <property type="entry name" value="Glycoside hydrolase/deacetylase"/>
    <property type="match status" value="1"/>
</dbReference>
<dbReference type="GO" id="GO:0005975">
    <property type="term" value="P:carbohydrate metabolic process"/>
    <property type="evidence" value="ECO:0007669"/>
    <property type="project" value="InterPro"/>
</dbReference>
<dbReference type="AlphaFoldDB" id="A0A0A7FZH3"/>
<dbReference type="GeneID" id="60853343"/>
<evidence type="ECO:0000259" key="2">
    <source>
        <dbReference type="PROSITE" id="PS51677"/>
    </source>
</evidence>
<dbReference type="CDD" id="cd10948">
    <property type="entry name" value="CE4_BsPdaA_like"/>
    <property type="match status" value="1"/>
</dbReference>
<evidence type="ECO:0000313" key="3">
    <source>
        <dbReference type="EMBL" id="AIY85013.1"/>
    </source>
</evidence>
<dbReference type="RefSeq" id="WP_039316191.1">
    <property type="nucleotide sequence ID" value="NZ_CP006905.1"/>
</dbReference>
<dbReference type="GO" id="GO:0016020">
    <property type="term" value="C:membrane"/>
    <property type="evidence" value="ECO:0007669"/>
    <property type="project" value="TreeGrafter"/>
</dbReference>
<dbReference type="PANTHER" id="PTHR10587:SF78">
    <property type="entry name" value="PEPTIDOGLYCAN-N-ACETYLMURAMIC ACID DEACETYLASE PDAA"/>
    <property type="match status" value="1"/>
</dbReference>
<dbReference type="HOGENOM" id="CLU_021264_12_1_9"/>
<dbReference type="STRING" id="1561.NPD11_149"/>
<keyword evidence="4" id="KW-1185">Reference proteome</keyword>
<dbReference type="eggNOG" id="COG0726">
    <property type="taxonomic scope" value="Bacteria"/>
</dbReference>
<dbReference type="InterPro" id="IPR014235">
    <property type="entry name" value="Spore_PdaA"/>
</dbReference>
<proteinExistence type="predicted"/>
<dbReference type="PROSITE" id="PS51677">
    <property type="entry name" value="NODB"/>
    <property type="match status" value="1"/>
</dbReference>
<dbReference type="SUPFAM" id="SSF88713">
    <property type="entry name" value="Glycoside hydrolase/deacetylase"/>
    <property type="match status" value="1"/>
</dbReference>
<gene>
    <name evidence="3" type="primary">pdaA</name>
    <name evidence="3" type="ORF">U729_2878</name>
</gene>
<dbReference type="Pfam" id="PF01522">
    <property type="entry name" value="Polysacc_deac_1"/>
    <property type="match status" value="1"/>
</dbReference>
<reference evidence="3 4" key="1">
    <citation type="journal article" date="2015" name="Infect. Genet. Evol.">
        <title>Genomic sequences of six botulinum neurotoxin-producing strains representing three clostridial species illustrate the mobility and diversity of botulinum neurotoxin genes.</title>
        <authorList>
            <person name="Smith T.J."/>
            <person name="Hill K.K."/>
            <person name="Xie G."/>
            <person name="Foley B.T."/>
            <person name="Williamson C.H."/>
            <person name="Foster J.T."/>
            <person name="Johnson S.L."/>
            <person name="Chertkov O."/>
            <person name="Teshima H."/>
            <person name="Gibbons H.S."/>
            <person name="Johnsky L.A."/>
            <person name="Karavis M.A."/>
            <person name="Smith L.A."/>
        </authorList>
    </citation>
    <scope>NUCLEOTIDE SEQUENCE [LARGE SCALE GENOMIC DNA]</scope>
    <source>
        <strain evidence="3">Sullivan</strain>
    </source>
</reference>
<dbReference type="KEGG" id="cbv:U729_2878"/>
<protein>
    <submittedName>
        <fullName evidence="3">Delta-lactam-biosynthetic de-N-acetylase</fullName>
    </submittedName>
</protein>
<dbReference type="InterPro" id="IPR050248">
    <property type="entry name" value="Polysacc_deacetylase_ArnD"/>
</dbReference>
<keyword evidence="1" id="KW-0732">Signal</keyword>
<dbReference type="InterPro" id="IPR002509">
    <property type="entry name" value="NODB_dom"/>
</dbReference>